<dbReference type="EMBL" id="AGVY01000252">
    <property type="protein sequence ID" value="EHN01966.1"/>
    <property type="molecule type" value="Genomic_DNA"/>
</dbReference>
<dbReference type="Pfam" id="PF18077">
    <property type="entry name" value="DUF5595"/>
    <property type="match status" value="1"/>
</dbReference>
<dbReference type="OrthoDB" id="7459479at2759"/>
<feature type="coiled-coil region" evidence="1">
    <location>
        <begin position="309"/>
        <end position="414"/>
    </location>
</feature>
<keyword evidence="1" id="KW-0175">Coiled coil</keyword>
<dbReference type="Gene3D" id="6.10.250.1950">
    <property type="match status" value="1"/>
</dbReference>
<proteinExistence type="predicted"/>
<dbReference type="Proteomes" id="UP000009009">
    <property type="component" value="Unassembled WGS sequence"/>
</dbReference>
<comment type="caution">
    <text evidence="3">The sequence shown here is derived from an EMBL/GenBank/DDBJ whole genome shotgun (WGS) entry which is preliminary data.</text>
</comment>
<dbReference type="GO" id="GO:0051315">
    <property type="term" value="P:attachment of mitotic spindle microtubules to kinetochore"/>
    <property type="evidence" value="ECO:0007669"/>
    <property type="project" value="InterPro"/>
</dbReference>
<sequence>MLHWLVRTNIKLDLCLNKVDRSLINQNTQEITILNQPLKTLDEQDQRQEKYELMVEKLLIDYFTESYKSFLNLEDNYEPSMQELKLGFEKFVHVINTDISNLQNQNDTLYEKYQEVLKISQKIKTTREKWKALKSDSNKYENYVNAMKQKSQEWPSKLEKMKSECSVKEEDIKALQTNIDELHKILGKKGISTEKFELENHEREKLTKELDKINLQSDKLTSSIKSRKLEAEGIFKSLLYTLRQYDLSIQNLIRSRNQLGHDVNDSFLKINIPENLLDRELHSSISYQQLFPNGSGINESIKNFILKLNDEIQERIKTIEKDNVTLEKDIKNLKHDINEKTQINERLELELSEANSKFELSKQEDERLLVAQRIEIEKMEKKINDSNLLMKTKVSDAEEMVTSTELKLEELKVNLNRKRYKLHQRVIHVIDVTSKFKINIQSSLENSENDLGNIIKELQNLEFDTENDRTR</sequence>
<dbReference type="InterPro" id="IPR040967">
    <property type="entry name" value="DUF5595"/>
</dbReference>
<evidence type="ECO:0000313" key="4">
    <source>
        <dbReference type="Proteomes" id="UP000009009"/>
    </source>
</evidence>
<dbReference type="PANTHER" id="PTHR10643">
    <property type="entry name" value="KINETOCHORE PROTEIN NDC80"/>
    <property type="match status" value="1"/>
</dbReference>
<dbReference type="InterPro" id="IPR005550">
    <property type="entry name" value="Kinetochore_Ndc80"/>
</dbReference>
<organism evidence="3 4">
    <name type="scientific">Saccharomyces cerevisiae x Saccharomyces kudriavzevii (strain VIN7)</name>
    <name type="common">Yeast</name>
    <dbReference type="NCBI Taxonomy" id="1095631"/>
    <lineage>
        <taxon>Eukaryota</taxon>
        <taxon>Fungi</taxon>
        <taxon>Dikarya</taxon>
        <taxon>Ascomycota</taxon>
        <taxon>Saccharomycotina</taxon>
        <taxon>Saccharomycetes</taxon>
        <taxon>Saccharomycetales</taxon>
        <taxon>Saccharomycetaceae</taxon>
        <taxon>Saccharomyces</taxon>
    </lineage>
</organism>
<evidence type="ECO:0000313" key="3">
    <source>
        <dbReference type="EMBL" id="EHN01966.1"/>
    </source>
</evidence>
<dbReference type="HOGENOM" id="CLU_012583_1_2_1"/>
<evidence type="ECO:0000256" key="1">
    <source>
        <dbReference type="SAM" id="Coils"/>
    </source>
</evidence>
<dbReference type="GO" id="GO:0031262">
    <property type="term" value="C:Ndc80 complex"/>
    <property type="evidence" value="ECO:0007669"/>
    <property type="project" value="InterPro"/>
</dbReference>
<keyword evidence="4" id="KW-1185">Reference proteome</keyword>
<name>H0GW51_SACCK</name>
<dbReference type="AlphaFoldDB" id="H0GW51"/>
<dbReference type="PANTHER" id="PTHR10643:SF2">
    <property type="entry name" value="KINETOCHORE PROTEIN NDC80 HOMOLOG"/>
    <property type="match status" value="1"/>
</dbReference>
<feature type="domain" description="DUF5595" evidence="2">
    <location>
        <begin position="49"/>
        <end position="113"/>
    </location>
</feature>
<evidence type="ECO:0000259" key="2">
    <source>
        <dbReference type="Pfam" id="PF18077"/>
    </source>
</evidence>
<accession>H0GW51</accession>
<feature type="coiled-coil region" evidence="1">
    <location>
        <begin position="158"/>
        <end position="223"/>
    </location>
</feature>
<reference evidence="3 4" key="1">
    <citation type="journal article" date="2012" name="FEMS Yeast Res.">
        <title>The genome sequence of the wine yeast VIN7 reveals an allotriploid hybrid genome with Saccharomyces cerevisiae and Saccharomyces kudriavzevii origins.</title>
        <authorList>
            <person name="Borneman A.R."/>
            <person name="Desany B.A."/>
            <person name="Riches D."/>
            <person name="Affourtit J.P."/>
            <person name="Forgan A.H."/>
            <person name="Pretorius I.S."/>
            <person name="Egholm M."/>
            <person name="Chambers P.J."/>
        </authorList>
    </citation>
    <scope>NUCLEOTIDE SEQUENCE [LARGE SCALE GENOMIC DNA]</scope>
    <source>
        <strain evidence="3 4">VIN7</strain>
    </source>
</reference>
<gene>
    <name evidence="3" type="ORF">VIN7_7692</name>
</gene>
<protein>
    <submittedName>
        <fullName evidence="3">Tid3p</fullName>
    </submittedName>
</protein>